<dbReference type="InterPro" id="IPR011991">
    <property type="entry name" value="ArsR-like_HTH"/>
</dbReference>
<dbReference type="GO" id="GO:0043565">
    <property type="term" value="F:sequence-specific DNA binding"/>
    <property type="evidence" value="ECO:0007669"/>
    <property type="project" value="InterPro"/>
</dbReference>
<evidence type="ECO:0000313" key="6">
    <source>
        <dbReference type="EMBL" id="SDM11253.1"/>
    </source>
</evidence>
<dbReference type="PANTHER" id="PTHR30154">
    <property type="entry name" value="LEUCINE-RESPONSIVE REGULATORY PROTEIN"/>
    <property type="match status" value="1"/>
</dbReference>
<feature type="domain" description="HTH asnC-type" evidence="5">
    <location>
        <begin position="11"/>
        <end position="72"/>
    </location>
</feature>
<protein>
    <submittedName>
        <fullName evidence="6">Transcriptional regulator, AsnC family</fullName>
    </submittedName>
</protein>
<keyword evidence="2" id="KW-0238">DNA-binding</keyword>
<evidence type="ECO:0000256" key="4">
    <source>
        <dbReference type="ARBA" id="ARBA00023163"/>
    </source>
</evidence>
<accession>A0A1G9QJT9</accession>
<dbReference type="Gene3D" id="1.10.10.10">
    <property type="entry name" value="Winged helix-like DNA-binding domain superfamily/Winged helix DNA-binding domain"/>
    <property type="match status" value="1"/>
</dbReference>
<dbReference type="GO" id="GO:0005829">
    <property type="term" value="C:cytosol"/>
    <property type="evidence" value="ECO:0007669"/>
    <property type="project" value="TreeGrafter"/>
</dbReference>
<dbReference type="InterPro" id="IPR011008">
    <property type="entry name" value="Dimeric_a/b-barrel"/>
</dbReference>
<evidence type="ECO:0000313" key="7">
    <source>
        <dbReference type="Proteomes" id="UP000198552"/>
    </source>
</evidence>
<evidence type="ECO:0000256" key="3">
    <source>
        <dbReference type="ARBA" id="ARBA00023159"/>
    </source>
</evidence>
<gene>
    <name evidence="6" type="ORF">SAMN05428957_102374</name>
</gene>
<name>A0A1G9QJT9_9BURK</name>
<dbReference type="PANTHER" id="PTHR30154:SF0">
    <property type="entry name" value="LEUCINE-RESPONSIVE REGULATORY PROTEIN"/>
    <property type="match status" value="1"/>
</dbReference>
<dbReference type="EMBL" id="FNHP01000002">
    <property type="protein sequence ID" value="SDM11253.1"/>
    <property type="molecule type" value="Genomic_DNA"/>
</dbReference>
<dbReference type="SMART" id="SM00344">
    <property type="entry name" value="HTH_ASNC"/>
    <property type="match status" value="1"/>
</dbReference>
<proteinExistence type="predicted"/>
<dbReference type="InterPro" id="IPR019887">
    <property type="entry name" value="Tscrpt_reg_AsnC/Lrp_C"/>
</dbReference>
<dbReference type="RefSeq" id="WP_091567161.1">
    <property type="nucleotide sequence ID" value="NZ_FNHP01000002.1"/>
</dbReference>
<dbReference type="PRINTS" id="PR00033">
    <property type="entry name" value="HTHASNC"/>
</dbReference>
<keyword evidence="7" id="KW-1185">Reference proteome</keyword>
<dbReference type="Pfam" id="PF13412">
    <property type="entry name" value="HTH_24"/>
    <property type="match status" value="1"/>
</dbReference>
<evidence type="ECO:0000256" key="2">
    <source>
        <dbReference type="ARBA" id="ARBA00023125"/>
    </source>
</evidence>
<dbReference type="Pfam" id="PF01037">
    <property type="entry name" value="AsnC_trans_reg"/>
    <property type="match status" value="1"/>
</dbReference>
<organism evidence="6 7">
    <name type="scientific">Oryzisolibacter propanilivorax</name>
    <dbReference type="NCBI Taxonomy" id="1527607"/>
    <lineage>
        <taxon>Bacteria</taxon>
        <taxon>Pseudomonadati</taxon>
        <taxon>Pseudomonadota</taxon>
        <taxon>Betaproteobacteria</taxon>
        <taxon>Burkholderiales</taxon>
        <taxon>Comamonadaceae</taxon>
        <taxon>Oryzisolibacter</taxon>
    </lineage>
</organism>
<dbReference type="GO" id="GO:0006355">
    <property type="term" value="P:regulation of DNA-templated transcription"/>
    <property type="evidence" value="ECO:0007669"/>
    <property type="project" value="UniProtKB-ARBA"/>
</dbReference>
<dbReference type="InterPro" id="IPR036388">
    <property type="entry name" value="WH-like_DNA-bd_sf"/>
</dbReference>
<keyword evidence="3" id="KW-0010">Activator</keyword>
<dbReference type="AlphaFoldDB" id="A0A1G9QJT9"/>
<dbReference type="Gene3D" id="3.30.70.920">
    <property type="match status" value="1"/>
</dbReference>
<dbReference type="STRING" id="1527607.SAMN05428957_102374"/>
<reference evidence="7" key="1">
    <citation type="submission" date="2016-10" db="EMBL/GenBank/DDBJ databases">
        <authorList>
            <person name="Varghese N."/>
            <person name="Submissions S."/>
        </authorList>
    </citation>
    <scope>NUCLEOTIDE SEQUENCE [LARGE SCALE GENOMIC DNA]</scope>
    <source>
        <strain evidence="7">EPL6</strain>
    </source>
</reference>
<evidence type="ECO:0000256" key="1">
    <source>
        <dbReference type="ARBA" id="ARBA00023015"/>
    </source>
</evidence>
<dbReference type="InterPro" id="IPR036390">
    <property type="entry name" value="WH_DNA-bd_sf"/>
</dbReference>
<dbReference type="OrthoDB" id="8526125at2"/>
<dbReference type="Proteomes" id="UP000198552">
    <property type="component" value="Unassembled WGS sequence"/>
</dbReference>
<dbReference type="InterPro" id="IPR000485">
    <property type="entry name" value="AsnC-type_HTH_dom"/>
</dbReference>
<dbReference type="PROSITE" id="PS50956">
    <property type="entry name" value="HTH_ASNC_2"/>
    <property type="match status" value="1"/>
</dbReference>
<keyword evidence="1" id="KW-0805">Transcription regulation</keyword>
<dbReference type="GO" id="GO:0043200">
    <property type="term" value="P:response to amino acid"/>
    <property type="evidence" value="ECO:0007669"/>
    <property type="project" value="TreeGrafter"/>
</dbReference>
<dbReference type="SUPFAM" id="SSF46785">
    <property type="entry name" value="Winged helix' DNA-binding domain"/>
    <property type="match status" value="1"/>
</dbReference>
<keyword evidence="4" id="KW-0804">Transcription</keyword>
<dbReference type="InterPro" id="IPR019888">
    <property type="entry name" value="Tscrpt_reg_AsnC-like"/>
</dbReference>
<dbReference type="CDD" id="cd00090">
    <property type="entry name" value="HTH_ARSR"/>
    <property type="match status" value="1"/>
</dbReference>
<dbReference type="SUPFAM" id="SSF54909">
    <property type="entry name" value="Dimeric alpha+beta barrel"/>
    <property type="match status" value="1"/>
</dbReference>
<sequence>MTSASEIPCSLDRTDRRILDILRREGRIAITELAQRVGLTASPCAERMRRMERAGVITGYHARVAPQALGKTLLVFVELTLAAKSEDIFEKVRHELLQVPDVLECHLVSGSFDYLVKARLGGMPEYRRLLGDLLKRLPVPAESHSYVVMEEIKGG</sequence>
<evidence type="ECO:0000259" key="5">
    <source>
        <dbReference type="PROSITE" id="PS50956"/>
    </source>
</evidence>